<evidence type="ECO:0000313" key="2">
    <source>
        <dbReference type="Proteomes" id="UP000002654"/>
    </source>
</evidence>
<protein>
    <submittedName>
        <fullName evidence="1">Uncharacterized protein</fullName>
    </submittedName>
</protein>
<accession>G4RL63</accession>
<gene>
    <name evidence="1" type="ordered locus">TTX_1687</name>
</gene>
<dbReference type="AlphaFoldDB" id="G4RL63"/>
<evidence type="ECO:0000313" key="1">
    <source>
        <dbReference type="EMBL" id="CCC82308.1"/>
    </source>
</evidence>
<dbReference type="HOGENOM" id="CLU_1297528_0_0_2"/>
<sequence>MLEVVRMREVDENELRYVEELVRDFGEIPTELIVVFISREGALDIFNISVDKVKAVKSEDGYLLLVAEPDKLSLWRELASIKAVSDPEALSIWTAPERYRDELSQLLSMALYKRVVDLYIARKDVNIVSSLFNPSELPVEVDDVKRSLVYTLGLDATVSIAIAGFKSIAEELYVKIRRTPLYDIYTRFRNFVINNFKFEYIYNYLNILVG</sequence>
<reference evidence="1 2" key="1">
    <citation type="journal article" date="2011" name="PLoS ONE">
        <title>The complete genome sequence of Thermoproteus tenax: a physiologically versatile member of the Crenarchaeota.</title>
        <authorList>
            <person name="Siebers B."/>
            <person name="Zaparty M."/>
            <person name="Raddatz G."/>
            <person name="Tjaden B."/>
            <person name="Albers S.V."/>
            <person name="Bell S.D."/>
            <person name="Blombach F."/>
            <person name="Kletzin A."/>
            <person name="Kyrpides N."/>
            <person name="Lanz C."/>
            <person name="Plagens A."/>
            <person name="Rampp M."/>
            <person name="Rosinus A."/>
            <person name="von Jan M."/>
            <person name="Makarova K.S."/>
            <person name="Klenk H.P."/>
            <person name="Schuster S.C."/>
            <person name="Hensel R."/>
        </authorList>
    </citation>
    <scope>NUCLEOTIDE SEQUENCE [LARGE SCALE GENOMIC DNA]</scope>
    <source>
        <strain evidence="2">ATCC 35583 / DSM 2078 / JCM 9277 / NBRC 100435 / Kra 1</strain>
    </source>
</reference>
<dbReference type="RefSeq" id="WP_014127562.1">
    <property type="nucleotide sequence ID" value="NC_016070.1"/>
</dbReference>
<name>G4RL63_THETK</name>
<keyword evidence="2" id="KW-1185">Reference proteome</keyword>
<dbReference type="EMBL" id="FN869859">
    <property type="protein sequence ID" value="CCC82308.1"/>
    <property type="molecule type" value="Genomic_DNA"/>
</dbReference>
<proteinExistence type="predicted"/>
<dbReference type="Proteomes" id="UP000002654">
    <property type="component" value="Chromosome"/>
</dbReference>
<dbReference type="GeneID" id="11262566"/>
<organism evidence="1 2">
    <name type="scientific">Thermoproteus tenax (strain ATCC 35583 / DSM 2078 / JCM 9277 / NBRC 100435 / Kra 1)</name>
    <dbReference type="NCBI Taxonomy" id="768679"/>
    <lineage>
        <taxon>Archaea</taxon>
        <taxon>Thermoproteota</taxon>
        <taxon>Thermoprotei</taxon>
        <taxon>Thermoproteales</taxon>
        <taxon>Thermoproteaceae</taxon>
        <taxon>Thermoproteus</taxon>
    </lineage>
</organism>
<dbReference type="PaxDb" id="768679-TTX_1687"/>
<dbReference type="eggNOG" id="arCOG05442">
    <property type="taxonomic scope" value="Archaea"/>
</dbReference>
<dbReference type="PATRIC" id="fig|768679.9.peg.1707"/>
<dbReference type="KEGG" id="ttn:TTX_1687"/>